<name>A0A1M4TZN4_9BACL</name>
<evidence type="ECO:0000313" key="2">
    <source>
        <dbReference type="Proteomes" id="UP000184476"/>
    </source>
</evidence>
<sequence>MICLQIRLYVQLFTIRKIPSKNADQYYGRRLQTTLENERCFVWLDNYCDF</sequence>
<dbReference type="EMBL" id="FQVL01000001">
    <property type="protein sequence ID" value="SHE49971.1"/>
    <property type="molecule type" value="Genomic_DNA"/>
</dbReference>
<dbReference type="AlphaFoldDB" id="A0A1M4TZN4"/>
<gene>
    <name evidence="1" type="ORF">SAMN05444392_101731</name>
</gene>
<reference evidence="1 2" key="1">
    <citation type="submission" date="2016-11" db="EMBL/GenBank/DDBJ databases">
        <authorList>
            <person name="Jaros S."/>
            <person name="Januszkiewicz K."/>
            <person name="Wedrychowicz H."/>
        </authorList>
    </citation>
    <scope>NUCLEOTIDE SEQUENCE [LARGE SCALE GENOMIC DNA]</scope>
    <source>
        <strain evidence="1 2">DSM 44666</strain>
    </source>
</reference>
<dbReference type="STRING" id="112248.SAMN05444392_101731"/>
<evidence type="ECO:0000313" key="1">
    <source>
        <dbReference type="EMBL" id="SHE49971.1"/>
    </source>
</evidence>
<keyword evidence="2" id="KW-1185">Reference proteome</keyword>
<organism evidence="1 2">
    <name type="scientific">Seinonella peptonophila</name>
    <dbReference type="NCBI Taxonomy" id="112248"/>
    <lineage>
        <taxon>Bacteria</taxon>
        <taxon>Bacillati</taxon>
        <taxon>Bacillota</taxon>
        <taxon>Bacilli</taxon>
        <taxon>Bacillales</taxon>
        <taxon>Thermoactinomycetaceae</taxon>
        <taxon>Seinonella</taxon>
    </lineage>
</organism>
<dbReference type="Proteomes" id="UP000184476">
    <property type="component" value="Unassembled WGS sequence"/>
</dbReference>
<accession>A0A1M4TZN4</accession>
<protein>
    <submittedName>
        <fullName evidence="1">Uncharacterized protein</fullName>
    </submittedName>
</protein>
<proteinExistence type="predicted"/>